<name>A0AA38G382_TAXCH</name>
<dbReference type="Pfam" id="PF24118">
    <property type="entry name" value="DUF7392"/>
    <property type="match status" value="2"/>
</dbReference>
<keyword evidence="3" id="KW-1185">Reference proteome</keyword>
<sequence length="465" mass="51484">MTGSASAEPVKDQNARVSFGIFKSEEGYCIDDAVAHMVKVAALIEKNSNINVAILKCLDNSWAAVFIVWKGGGSQNAEESALNLPEAAVFTKGLKCAVRTVDSGWFQPSSQQTSQGIPFAQLSPGDIVSIRRIYCSWKRQDMLSYSCLAILRSYFNCLKGIISYSFYDSLNGKQIIGLAIWDSIESASALIKYPHTSLALPYWKELGVKELKYHKDQRFLLPVKEQNIKMTGSGSAEAGNGQNARASFGIFRPEEGCCIDDAVAHMVKVALLLENNRNINVAILKCLDNSWAAVFIVWKGGGSQNAEEWALNLPEAAVFTKGLKCAVRTVDSGWFQPSSQQTRQGVPFAQLSLGDIVSIRRIYCSWKRQNMLSYSCLAILRSYFNCFKGLISYSFYDSLNGKQIIGLAIWDSKESASALIKYPHTSPALPYWKEVGVKDLKYHVCQVVYATPTTSNQNSRPGFRI</sequence>
<proteinExistence type="predicted"/>
<gene>
    <name evidence="2" type="ORF">KI387_023040</name>
</gene>
<dbReference type="EMBL" id="JAHRHJ020000005">
    <property type="protein sequence ID" value="KAH9314413.1"/>
    <property type="molecule type" value="Genomic_DNA"/>
</dbReference>
<feature type="domain" description="DUF7392" evidence="1">
    <location>
        <begin position="106"/>
        <end position="213"/>
    </location>
</feature>
<dbReference type="OMA" id="CLDNSWA"/>
<organism evidence="2 3">
    <name type="scientific">Taxus chinensis</name>
    <name type="common">Chinese yew</name>
    <name type="synonym">Taxus wallichiana var. chinensis</name>
    <dbReference type="NCBI Taxonomy" id="29808"/>
    <lineage>
        <taxon>Eukaryota</taxon>
        <taxon>Viridiplantae</taxon>
        <taxon>Streptophyta</taxon>
        <taxon>Embryophyta</taxon>
        <taxon>Tracheophyta</taxon>
        <taxon>Spermatophyta</taxon>
        <taxon>Pinopsida</taxon>
        <taxon>Pinidae</taxon>
        <taxon>Conifers II</taxon>
        <taxon>Cupressales</taxon>
        <taxon>Taxaceae</taxon>
        <taxon>Taxus</taxon>
    </lineage>
</organism>
<dbReference type="PANTHER" id="PTHR38226">
    <property type="entry name" value="(WILD MALAYSIAN BANANA) HYPOTHETICAL PROTEIN"/>
    <property type="match status" value="1"/>
</dbReference>
<protein>
    <recommendedName>
        <fullName evidence="1">DUF7392 domain-containing protein</fullName>
    </recommendedName>
</protein>
<comment type="caution">
    <text evidence="2">The sequence shown here is derived from an EMBL/GenBank/DDBJ whole genome shotgun (WGS) entry which is preliminary data.</text>
</comment>
<reference evidence="2 3" key="1">
    <citation type="journal article" date="2021" name="Nat. Plants">
        <title>The Taxus genome provides insights into paclitaxel biosynthesis.</title>
        <authorList>
            <person name="Xiong X."/>
            <person name="Gou J."/>
            <person name="Liao Q."/>
            <person name="Li Y."/>
            <person name="Zhou Q."/>
            <person name="Bi G."/>
            <person name="Li C."/>
            <person name="Du R."/>
            <person name="Wang X."/>
            <person name="Sun T."/>
            <person name="Guo L."/>
            <person name="Liang H."/>
            <person name="Lu P."/>
            <person name="Wu Y."/>
            <person name="Zhang Z."/>
            <person name="Ro D.K."/>
            <person name="Shang Y."/>
            <person name="Huang S."/>
            <person name="Yan J."/>
        </authorList>
    </citation>
    <scope>NUCLEOTIDE SEQUENCE [LARGE SCALE GENOMIC DNA]</scope>
    <source>
        <strain evidence="2">Ta-2019</strain>
    </source>
</reference>
<dbReference type="InterPro" id="IPR055816">
    <property type="entry name" value="DUF7392"/>
</dbReference>
<accession>A0AA38G382</accession>
<evidence type="ECO:0000259" key="1">
    <source>
        <dbReference type="Pfam" id="PF24118"/>
    </source>
</evidence>
<dbReference type="PANTHER" id="PTHR38226:SF3">
    <property type="entry name" value="(WILD MALAYSIAN BANANA) HYPOTHETICAL PROTEIN"/>
    <property type="match status" value="1"/>
</dbReference>
<feature type="domain" description="DUF7392" evidence="1">
    <location>
        <begin position="335"/>
        <end position="444"/>
    </location>
</feature>
<dbReference type="AlphaFoldDB" id="A0AA38G382"/>
<dbReference type="Proteomes" id="UP000824469">
    <property type="component" value="Unassembled WGS sequence"/>
</dbReference>
<evidence type="ECO:0000313" key="3">
    <source>
        <dbReference type="Proteomes" id="UP000824469"/>
    </source>
</evidence>
<evidence type="ECO:0000313" key="2">
    <source>
        <dbReference type="EMBL" id="KAH9314413.1"/>
    </source>
</evidence>